<feature type="region of interest" description="Disordered" evidence="1">
    <location>
        <begin position="143"/>
        <end position="244"/>
    </location>
</feature>
<dbReference type="Proteomes" id="UP001202328">
    <property type="component" value="Unassembled WGS sequence"/>
</dbReference>
<comment type="caution">
    <text evidence="2">The sequence shown here is derived from an EMBL/GenBank/DDBJ whole genome shotgun (WGS) entry which is preliminary data.</text>
</comment>
<feature type="region of interest" description="Disordered" evidence="1">
    <location>
        <begin position="318"/>
        <end position="352"/>
    </location>
</feature>
<dbReference type="AlphaFoldDB" id="A0AAD4SRC7"/>
<evidence type="ECO:0000256" key="1">
    <source>
        <dbReference type="SAM" id="MobiDB-lite"/>
    </source>
</evidence>
<evidence type="ECO:0000313" key="3">
    <source>
        <dbReference type="Proteomes" id="UP001202328"/>
    </source>
</evidence>
<dbReference type="Pfam" id="PF03004">
    <property type="entry name" value="Transposase_24"/>
    <property type="match status" value="1"/>
</dbReference>
<dbReference type="PANTHER" id="PTHR33144:SF25">
    <property type="entry name" value="DUF4216 DOMAIN-CONTAINING PROTEIN"/>
    <property type="match status" value="1"/>
</dbReference>
<proteinExistence type="predicted"/>
<dbReference type="EMBL" id="JAJJMB010008871">
    <property type="protein sequence ID" value="KAI3919657.1"/>
    <property type="molecule type" value="Genomic_DNA"/>
</dbReference>
<feature type="non-terminal residue" evidence="2">
    <location>
        <position position="576"/>
    </location>
</feature>
<keyword evidence="3" id="KW-1185">Reference proteome</keyword>
<dbReference type="PANTHER" id="PTHR33144">
    <property type="entry name" value="OS10G0409366 PROTEIN-RELATED"/>
    <property type="match status" value="1"/>
</dbReference>
<feature type="compositionally biased region" description="Low complexity" evidence="1">
    <location>
        <begin position="203"/>
        <end position="212"/>
    </location>
</feature>
<protein>
    <submittedName>
        <fullName evidence="2">Uncharacterized protein</fullName>
    </submittedName>
</protein>
<sequence>SHHSQEIEAFGVVLLDQSFLLKAVTDGGGDCSVRRFRGPASLKFLDTLQPGQRFQVESLLNSPVGGQNSDYLSMYITHLARDGNKLPLTVAHWSYMPFKFILNAMAEIKYTTLEERLAHRPNDVVKSQWMELVEFWQNPKQQERCAGCKANRSKRTAQQSTGARPHEKNAAQLAAKLKRAPTAKEIYDATHKKRKKQMEGLESKSSQRNSKSSSKKMKMSAEASGSRRKKAKTIKAESDESLEGFGSVGKPVEAARVTSSAFSAEPVEAVKTTTSTSVSGRESDEELEFVDNFQIPKEYTVLCKKTIKAESDESLEDFGSVVGKPDEPARMTSSAFSTEPVEAAKTTSSAEPVEAAKTTSSVKCPTVDSKLVSSSPAKEISAPFVRSTSVSVRGNDEEFEFVDNFKIPKEYAVLYKKIFKKYGHMATKKVIKSNDTILVAFVSSLLEMISAMETTRGADLSDSLLQTWEGDIEDVENLGFNVKWLREKFDEVKKNWKSSSGIHKEVEIHEKELDATQVKYASLLARKGRLYQEFSEVIIEIREAETKISSEKKTIQEMLAPENNFLDEPILGKLLS</sequence>
<organism evidence="2 3">
    <name type="scientific">Papaver atlanticum</name>
    <dbReference type="NCBI Taxonomy" id="357466"/>
    <lineage>
        <taxon>Eukaryota</taxon>
        <taxon>Viridiplantae</taxon>
        <taxon>Streptophyta</taxon>
        <taxon>Embryophyta</taxon>
        <taxon>Tracheophyta</taxon>
        <taxon>Spermatophyta</taxon>
        <taxon>Magnoliopsida</taxon>
        <taxon>Ranunculales</taxon>
        <taxon>Papaveraceae</taxon>
        <taxon>Papaveroideae</taxon>
        <taxon>Papaver</taxon>
    </lineage>
</organism>
<dbReference type="InterPro" id="IPR004252">
    <property type="entry name" value="Probable_transposase_24"/>
</dbReference>
<name>A0AAD4SRC7_9MAGN</name>
<reference evidence="2" key="1">
    <citation type="submission" date="2022-04" db="EMBL/GenBank/DDBJ databases">
        <title>A functionally conserved STORR gene fusion in Papaver species that diverged 16.8 million years ago.</title>
        <authorList>
            <person name="Catania T."/>
        </authorList>
    </citation>
    <scope>NUCLEOTIDE SEQUENCE</scope>
    <source>
        <strain evidence="2">S-188037</strain>
    </source>
</reference>
<evidence type="ECO:0000313" key="2">
    <source>
        <dbReference type="EMBL" id="KAI3919657.1"/>
    </source>
</evidence>
<gene>
    <name evidence="2" type="ORF">MKW98_031790</name>
</gene>
<accession>A0AAD4SRC7</accession>